<dbReference type="InterPro" id="IPR051693">
    <property type="entry name" value="UPF0046_metallophosphoest"/>
</dbReference>
<sequence length="317" mass="35734">MFWKDEPFEPVPLPVLFLRSPLKTSIKVVHNLLTDLRGPSRPHNPAIVVVCISDTHAQTKAIPEGDVLIHAGDLTNAGTQKDIQHQIDWLNGLPHKFKICIAGNHDTWLDPRSRQRLQKSGFGPETLDWKDVIYLQHSSVSLYFPTHAGRRLEVYGAPQIPACGGPEFAFQYPRGQDAWTETIPKDTDVLVTHTPPIFHRDLPTGRGCEHLLRELWRVKPTLHVFGHIHAGRGQETLFFDGAQSAYERASTRSDGWLHGLLDIVLWLSLARVLFYGVLGFLWSTAWGGRQESTRLVNASLTYRNTGQLRNGAQVVRI</sequence>
<dbReference type="OrthoDB" id="630188at2759"/>
<accession>A0A9P4J2F0</accession>
<dbReference type="AlphaFoldDB" id="A0A9P4J2F0"/>
<dbReference type="EMBL" id="ML996085">
    <property type="protein sequence ID" value="KAF2153231.1"/>
    <property type="molecule type" value="Genomic_DNA"/>
</dbReference>
<dbReference type="Proteomes" id="UP000799439">
    <property type="component" value="Unassembled WGS sequence"/>
</dbReference>
<gene>
    <name evidence="2" type="ORF">K461DRAFT_286024</name>
</gene>
<dbReference type="PANTHER" id="PTHR12905">
    <property type="entry name" value="METALLOPHOSPHOESTERASE"/>
    <property type="match status" value="1"/>
</dbReference>
<dbReference type="SUPFAM" id="SSF56300">
    <property type="entry name" value="Metallo-dependent phosphatases"/>
    <property type="match status" value="1"/>
</dbReference>
<protein>
    <submittedName>
        <fullName evidence="2">Metallophosphoesterase domain-containing protein</fullName>
    </submittedName>
</protein>
<dbReference type="GO" id="GO:0016787">
    <property type="term" value="F:hydrolase activity"/>
    <property type="evidence" value="ECO:0007669"/>
    <property type="project" value="InterPro"/>
</dbReference>
<dbReference type="InterPro" id="IPR029052">
    <property type="entry name" value="Metallo-depent_PP-like"/>
</dbReference>
<reference evidence="2" key="1">
    <citation type="journal article" date="2020" name="Stud. Mycol.">
        <title>101 Dothideomycetes genomes: a test case for predicting lifestyles and emergence of pathogens.</title>
        <authorList>
            <person name="Haridas S."/>
            <person name="Albert R."/>
            <person name="Binder M."/>
            <person name="Bloem J."/>
            <person name="Labutti K."/>
            <person name="Salamov A."/>
            <person name="Andreopoulos B."/>
            <person name="Baker S."/>
            <person name="Barry K."/>
            <person name="Bills G."/>
            <person name="Bluhm B."/>
            <person name="Cannon C."/>
            <person name="Castanera R."/>
            <person name="Culley D."/>
            <person name="Daum C."/>
            <person name="Ezra D."/>
            <person name="Gonzalez J."/>
            <person name="Henrissat B."/>
            <person name="Kuo A."/>
            <person name="Liang C."/>
            <person name="Lipzen A."/>
            <person name="Lutzoni F."/>
            <person name="Magnuson J."/>
            <person name="Mondo S."/>
            <person name="Nolan M."/>
            <person name="Ohm R."/>
            <person name="Pangilinan J."/>
            <person name="Park H.-J."/>
            <person name="Ramirez L."/>
            <person name="Alfaro M."/>
            <person name="Sun H."/>
            <person name="Tritt A."/>
            <person name="Yoshinaga Y."/>
            <person name="Zwiers L.-H."/>
            <person name="Turgeon B."/>
            <person name="Goodwin S."/>
            <person name="Spatafora J."/>
            <person name="Crous P."/>
            <person name="Grigoriev I."/>
        </authorList>
    </citation>
    <scope>NUCLEOTIDE SEQUENCE</scope>
    <source>
        <strain evidence="2">CBS 260.36</strain>
    </source>
</reference>
<feature type="domain" description="Calcineurin-like phosphoesterase" evidence="1">
    <location>
        <begin position="49"/>
        <end position="230"/>
    </location>
</feature>
<dbReference type="CDD" id="cd07379">
    <property type="entry name" value="MPP_239FB"/>
    <property type="match status" value="1"/>
</dbReference>
<evidence type="ECO:0000313" key="3">
    <source>
        <dbReference type="Proteomes" id="UP000799439"/>
    </source>
</evidence>
<dbReference type="PANTHER" id="PTHR12905:SF18">
    <property type="entry name" value="ESTER HYDROLASE, PUTATIVE (AFU_ORTHOLOGUE AFUA_4G03130)-RELATED"/>
    <property type="match status" value="1"/>
</dbReference>
<dbReference type="InterPro" id="IPR004843">
    <property type="entry name" value="Calcineurin-like_PHP"/>
</dbReference>
<name>A0A9P4J2F0_9PEZI</name>
<evidence type="ECO:0000313" key="2">
    <source>
        <dbReference type="EMBL" id="KAF2153231.1"/>
    </source>
</evidence>
<dbReference type="Gene3D" id="3.60.21.10">
    <property type="match status" value="1"/>
</dbReference>
<proteinExistence type="predicted"/>
<dbReference type="Pfam" id="PF00149">
    <property type="entry name" value="Metallophos"/>
    <property type="match status" value="1"/>
</dbReference>
<evidence type="ECO:0000259" key="1">
    <source>
        <dbReference type="Pfam" id="PF00149"/>
    </source>
</evidence>
<organism evidence="2 3">
    <name type="scientific">Myriangium duriaei CBS 260.36</name>
    <dbReference type="NCBI Taxonomy" id="1168546"/>
    <lineage>
        <taxon>Eukaryota</taxon>
        <taxon>Fungi</taxon>
        <taxon>Dikarya</taxon>
        <taxon>Ascomycota</taxon>
        <taxon>Pezizomycotina</taxon>
        <taxon>Dothideomycetes</taxon>
        <taxon>Dothideomycetidae</taxon>
        <taxon>Myriangiales</taxon>
        <taxon>Myriangiaceae</taxon>
        <taxon>Myriangium</taxon>
    </lineage>
</organism>
<keyword evidence="3" id="KW-1185">Reference proteome</keyword>
<comment type="caution">
    <text evidence="2">The sequence shown here is derived from an EMBL/GenBank/DDBJ whole genome shotgun (WGS) entry which is preliminary data.</text>
</comment>